<name>A0AAP7DEK3_9VIBR</name>
<evidence type="ECO:0000313" key="2">
    <source>
        <dbReference type="Proteomes" id="UP000576645"/>
    </source>
</evidence>
<accession>A0AAP7DEK3</accession>
<gene>
    <name evidence="1" type="ORF">F0238_16300</name>
</gene>
<evidence type="ECO:0000313" key="1">
    <source>
        <dbReference type="EMBL" id="NOJ24296.1"/>
    </source>
</evidence>
<sequence>MHIQNNHLLTNIFDKSFQSGTTGIKSTSGMHKAAMAADMVEAAEDLSSGDTKSAVTKTGSVIGTAGGIALGSAIGSFLFPGAGTAMGGFIGGLLGDLSGKAIANTIYDHTASA</sequence>
<dbReference type="EMBL" id="VTXP01000008">
    <property type="protein sequence ID" value="NOJ24296.1"/>
    <property type="molecule type" value="Genomic_DNA"/>
</dbReference>
<dbReference type="AlphaFoldDB" id="A0AAP7DEK3"/>
<reference evidence="1 2" key="1">
    <citation type="submission" date="2019-09" db="EMBL/GenBank/DDBJ databases">
        <title>Draft genome sequencing and comparative genomics of hatchery-associated Vibrios.</title>
        <authorList>
            <person name="Kehlet-Delgado H."/>
            <person name="Mueller R.S."/>
        </authorList>
    </citation>
    <scope>NUCLEOTIDE SEQUENCE [LARGE SCALE GENOMIC DNA]</scope>
    <source>
        <strain evidence="1 2">09-121-3</strain>
    </source>
</reference>
<proteinExistence type="predicted"/>
<organism evidence="1 2">
    <name type="scientific">Vibrio coralliilyticus</name>
    <dbReference type="NCBI Taxonomy" id="190893"/>
    <lineage>
        <taxon>Bacteria</taxon>
        <taxon>Pseudomonadati</taxon>
        <taxon>Pseudomonadota</taxon>
        <taxon>Gammaproteobacteria</taxon>
        <taxon>Vibrionales</taxon>
        <taxon>Vibrionaceae</taxon>
        <taxon>Vibrio</taxon>
    </lineage>
</organism>
<dbReference type="Proteomes" id="UP000576645">
    <property type="component" value="Unassembled WGS sequence"/>
</dbReference>
<comment type="caution">
    <text evidence="1">The sequence shown here is derived from an EMBL/GenBank/DDBJ whole genome shotgun (WGS) entry which is preliminary data.</text>
</comment>
<dbReference type="RefSeq" id="WP_171353196.1">
    <property type="nucleotide sequence ID" value="NZ_VTXP01000008.1"/>
</dbReference>
<protein>
    <submittedName>
        <fullName evidence="1">Uncharacterized protein</fullName>
    </submittedName>
</protein>